<evidence type="ECO:0000256" key="6">
    <source>
        <dbReference type="ARBA" id="ARBA00022989"/>
    </source>
</evidence>
<evidence type="ECO:0000256" key="9">
    <source>
        <dbReference type="SAM" id="Phobius"/>
    </source>
</evidence>
<dbReference type="SMART" id="SM00744">
    <property type="entry name" value="RINGv"/>
    <property type="match status" value="1"/>
</dbReference>
<dbReference type="SUPFAM" id="SSF57850">
    <property type="entry name" value="RING/U-box"/>
    <property type="match status" value="1"/>
</dbReference>
<evidence type="ECO:0000256" key="3">
    <source>
        <dbReference type="ARBA" id="ARBA00022723"/>
    </source>
</evidence>
<feature type="transmembrane region" description="Helical" evidence="9">
    <location>
        <begin position="137"/>
        <end position="158"/>
    </location>
</feature>
<comment type="subcellular location">
    <subcellularLocation>
        <location evidence="1">Membrane</location>
        <topology evidence="1">Multi-pass membrane protein</topology>
    </subcellularLocation>
</comment>
<dbReference type="Proteomes" id="UP001176517">
    <property type="component" value="Unassembled WGS sequence"/>
</dbReference>
<reference evidence="11" key="1">
    <citation type="journal article" date="2023" name="PhytoFront">
        <title>Draft Genome Resources of Seven Strains of Tilletia horrida, Causal Agent of Kernel Smut of Rice.</title>
        <authorList>
            <person name="Khanal S."/>
            <person name="Antony Babu S."/>
            <person name="Zhou X.G."/>
        </authorList>
    </citation>
    <scope>NUCLEOTIDE SEQUENCE</scope>
    <source>
        <strain evidence="11">TX6</strain>
    </source>
</reference>
<feature type="compositionally biased region" description="Polar residues" evidence="8">
    <location>
        <begin position="20"/>
        <end position="34"/>
    </location>
</feature>
<keyword evidence="2 9" id="KW-0812">Transmembrane</keyword>
<name>A0AAN6GJ44_9BASI</name>
<evidence type="ECO:0000256" key="7">
    <source>
        <dbReference type="ARBA" id="ARBA00023136"/>
    </source>
</evidence>
<evidence type="ECO:0000256" key="8">
    <source>
        <dbReference type="SAM" id="MobiDB-lite"/>
    </source>
</evidence>
<organism evidence="11 12">
    <name type="scientific">Tilletia horrida</name>
    <dbReference type="NCBI Taxonomy" id="155126"/>
    <lineage>
        <taxon>Eukaryota</taxon>
        <taxon>Fungi</taxon>
        <taxon>Dikarya</taxon>
        <taxon>Basidiomycota</taxon>
        <taxon>Ustilaginomycotina</taxon>
        <taxon>Exobasidiomycetes</taxon>
        <taxon>Tilletiales</taxon>
        <taxon>Tilletiaceae</taxon>
        <taxon>Tilletia</taxon>
    </lineage>
</organism>
<evidence type="ECO:0000256" key="1">
    <source>
        <dbReference type="ARBA" id="ARBA00004141"/>
    </source>
</evidence>
<keyword evidence="3" id="KW-0479">Metal-binding</keyword>
<feature type="compositionally biased region" description="Basic and acidic residues" evidence="8">
    <location>
        <begin position="355"/>
        <end position="366"/>
    </location>
</feature>
<dbReference type="EMBL" id="JAPDMZ010000327">
    <property type="protein sequence ID" value="KAK0543791.1"/>
    <property type="molecule type" value="Genomic_DNA"/>
</dbReference>
<dbReference type="PANTHER" id="PTHR46283">
    <property type="entry name" value="E3 UBIQUITIN-PROTEIN LIGASE MARCH5"/>
    <property type="match status" value="1"/>
</dbReference>
<dbReference type="InterPro" id="IPR011016">
    <property type="entry name" value="Znf_RING-CH"/>
</dbReference>
<proteinExistence type="predicted"/>
<feature type="region of interest" description="Disordered" evidence="8">
    <location>
        <begin position="296"/>
        <end position="327"/>
    </location>
</feature>
<dbReference type="Pfam" id="PF12906">
    <property type="entry name" value="RINGv"/>
    <property type="match status" value="1"/>
</dbReference>
<evidence type="ECO:0000256" key="5">
    <source>
        <dbReference type="ARBA" id="ARBA00022833"/>
    </source>
</evidence>
<dbReference type="Gene3D" id="3.30.40.10">
    <property type="entry name" value="Zinc/RING finger domain, C3HC4 (zinc finger)"/>
    <property type="match status" value="1"/>
</dbReference>
<protein>
    <recommendedName>
        <fullName evidence="10">RING-CH-type domain-containing protein</fullName>
    </recommendedName>
</protein>
<keyword evidence="7 9" id="KW-0472">Membrane</keyword>
<dbReference type="GO" id="GO:0008270">
    <property type="term" value="F:zinc ion binding"/>
    <property type="evidence" value="ECO:0007669"/>
    <property type="project" value="UniProtKB-KW"/>
</dbReference>
<keyword evidence="6 9" id="KW-1133">Transmembrane helix</keyword>
<dbReference type="PROSITE" id="PS51292">
    <property type="entry name" value="ZF_RING_CH"/>
    <property type="match status" value="1"/>
</dbReference>
<keyword evidence="12" id="KW-1185">Reference proteome</keyword>
<comment type="caution">
    <text evidence="11">The sequence shown here is derived from an EMBL/GenBank/DDBJ whole genome shotgun (WGS) entry which is preliminary data.</text>
</comment>
<dbReference type="InterPro" id="IPR013083">
    <property type="entry name" value="Znf_RING/FYVE/PHD"/>
</dbReference>
<feature type="domain" description="RING-CH-type" evidence="10">
    <location>
        <begin position="36"/>
        <end position="112"/>
    </location>
</feature>
<gene>
    <name evidence="11" type="ORF">OC846_006286</name>
</gene>
<evidence type="ECO:0000259" key="10">
    <source>
        <dbReference type="PROSITE" id="PS51292"/>
    </source>
</evidence>
<evidence type="ECO:0000256" key="2">
    <source>
        <dbReference type="ARBA" id="ARBA00022692"/>
    </source>
</evidence>
<feature type="transmembrane region" description="Helical" evidence="9">
    <location>
        <begin position="420"/>
        <end position="441"/>
    </location>
</feature>
<feature type="transmembrane region" description="Helical" evidence="9">
    <location>
        <begin position="178"/>
        <end position="196"/>
    </location>
</feature>
<feature type="compositionally biased region" description="Acidic residues" evidence="8">
    <location>
        <begin position="370"/>
        <end position="380"/>
    </location>
</feature>
<keyword evidence="4" id="KW-0863">Zinc-finger</keyword>
<feature type="compositionally biased region" description="Polar residues" evidence="8">
    <location>
        <begin position="238"/>
        <end position="252"/>
    </location>
</feature>
<dbReference type="AlphaFoldDB" id="A0AAN6GJ44"/>
<keyword evidence="5" id="KW-0862">Zinc</keyword>
<feature type="region of interest" description="Disordered" evidence="8">
    <location>
        <begin position="341"/>
        <end position="388"/>
    </location>
</feature>
<feature type="region of interest" description="Disordered" evidence="8">
    <location>
        <begin position="238"/>
        <end position="257"/>
    </location>
</feature>
<sequence>MSAEQAELVQDLLPSPTAERPTSSTSPASRQRPITTDDLQHRSCWICADSEDDEETNTDAGAQRRKRKFVHPCRCTLVAHQSCLLHWIAQARQNKPGEPVKCPQCQSEYIILENRPALLKFLDWADRQVGKAVSVNVWVLLSTATLLSATAYGCIAIRLVLGKEAAARTLASPWPLRYYIQIPLVPLALIASRLHFMRVFDPLTPWMVAALPTMTHLPLLLGSLHGLMVHRRLSAGGRSTTLSTASTSQRQRSAVRVWPPNPGPTFMLMPFIRFAYLYLRLRISRHFLQPLLDPRSASRRRAESRRNQRRQQRQPERHEQQQPARTQRVVILGAEGVEARLLDADPPPGAAAVVESDRDPTAEEARGLFGDDESEHEDYIDPQSDGSDADDNFAEFPTARRGGVVHQQTVYITRQSVGRLILSALTLPFAAAGMGSLLASVTRLTGKGSWLRKFMGLHFEELDTESSWKSPVKLMQELFGGSTSSDGTSKSHTSGTPVASLFYSNNRSDPSTTAARSGRSVYEDALQADYYPITSTSAWFANMAGGRGPSIYDDLLDAPWWRNALGGLLFIALQDAFKMTYRYLKLKQRGRVFVRDLPFEQHLLDSLDIRPGRRNVL</sequence>
<accession>A0AAN6GJ44</accession>
<evidence type="ECO:0000313" key="12">
    <source>
        <dbReference type="Proteomes" id="UP001176517"/>
    </source>
</evidence>
<feature type="transmembrane region" description="Helical" evidence="9">
    <location>
        <begin position="208"/>
        <end position="228"/>
    </location>
</feature>
<evidence type="ECO:0000313" key="11">
    <source>
        <dbReference type="EMBL" id="KAK0543791.1"/>
    </source>
</evidence>
<dbReference type="GO" id="GO:0016020">
    <property type="term" value="C:membrane"/>
    <property type="evidence" value="ECO:0007669"/>
    <property type="project" value="UniProtKB-SubCell"/>
</dbReference>
<feature type="region of interest" description="Disordered" evidence="8">
    <location>
        <begin position="1"/>
        <end position="34"/>
    </location>
</feature>
<evidence type="ECO:0000256" key="4">
    <source>
        <dbReference type="ARBA" id="ARBA00022771"/>
    </source>
</evidence>